<organism evidence="8">
    <name type="scientific">Rattus norvegicus</name>
    <name type="common">Rat</name>
    <dbReference type="NCBI Taxonomy" id="10116"/>
    <lineage>
        <taxon>Eukaryota</taxon>
        <taxon>Metazoa</taxon>
        <taxon>Chordata</taxon>
        <taxon>Craniata</taxon>
        <taxon>Vertebrata</taxon>
        <taxon>Euteleostomi</taxon>
        <taxon>Mammalia</taxon>
        <taxon>Eutheria</taxon>
        <taxon>Euarchontoglires</taxon>
        <taxon>Glires</taxon>
        <taxon>Rodentia</taxon>
        <taxon>Myomorpha</taxon>
        <taxon>Muroidea</taxon>
        <taxon>Muridae</taxon>
        <taxon>Murinae</taxon>
        <taxon>Rattus</taxon>
    </lineage>
</organism>
<accession>A6K673</accession>
<comment type="subcellular location">
    <subcellularLocation>
        <location evidence="1">Secreted</location>
    </subcellularLocation>
</comment>
<evidence type="ECO:0000256" key="4">
    <source>
        <dbReference type="ARBA" id="ARBA00022525"/>
    </source>
</evidence>
<dbReference type="GeneID" id="498335"/>
<dbReference type="OrthoDB" id="9937393at2759"/>
<gene>
    <name evidence="9" type="primary">Cxcl13</name>
    <name evidence="8" type="synonym">LOC498335</name>
    <name evidence="8" type="ORF">rCG_37907</name>
</gene>
<dbReference type="OMA" id="WKYSSIE"/>
<dbReference type="Pfam" id="PF00048">
    <property type="entry name" value="IL8"/>
    <property type="match status" value="1"/>
</dbReference>
<dbReference type="GO" id="GO:0008009">
    <property type="term" value="F:chemokine activity"/>
    <property type="evidence" value="ECO:0007669"/>
    <property type="project" value="InterPro"/>
</dbReference>
<reference evidence="8" key="2">
    <citation type="submission" date="2005-07" db="EMBL/GenBank/DDBJ databases">
        <authorList>
            <person name="Mural R.J."/>
            <person name="Li P.W."/>
            <person name="Adams M.D."/>
            <person name="Amanatides P.G."/>
            <person name="Baden-Tillson H."/>
            <person name="Barnstead M."/>
            <person name="Chin S.H."/>
            <person name="Dew I."/>
            <person name="Evans C.A."/>
            <person name="Ferriera S."/>
            <person name="Flanigan M."/>
            <person name="Fosler C."/>
            <person name="Glodek A."/>
            <person name="Gu Z."/>
            <person name="Holt R.A."/>
            <person name="Jennings D."/>
            <person name="Kraft C.L."/>
            <person name="Lu F."/>
            <person name="Nguyen T."/>
            <person name="Nusskern D.R."/>
            <person name="Pfannkoch C.M."/>
            <person name="Sitter C."/>
            <person name="Sutton G.G."/>
            <person name="Venter J.C."/>
            <person name="Wang Z."/>
            <person name="Woodage T."/>
            <person name="Zheng X.H."/>
            <person name="Zhong F."/>
        </authorList>
    </citation>
    <scope>NUCLEOTIDE SEQUENCE</scope>
    <source>
        <strain evidence="8">BN</strain>
    </source>
</reference>
<dbReference type="SMART" id="SM00199">
    <property type="entry name" value="SCY"/>
    <property type="match status" value="1"/>
</dbReference>
<evidence type="ECO:0000259" key="7">
    <source>
        <dbReference type="SMART" id="SM00199"/>
    </source>
</evidence>
<evidence type="ECO:0000256" key="3">
    <source>
        <dbReference type="ARBA" id="ARBA00022514"/>
    </source>
</evidence>
<dbReference type="PRINTS" id="PR00437">
    <property type="entry name" value="SMALLCYTKCXC"/>
</dbReference>
<dbReference type="Proteomes" id="UP000234681">
    <property type="component" value="Chromosome 14"/>
</dbReference>
<evidence type="ECO:0000256" key="6">
    <source>
        <dbReference type="SAM" id="SignalP"/>
    </source>
</evidence>
<dbReference type="PANTHER" id="PTHR12015:SF204">
    <property type="entry name" value="C-X-C MOTIF CHEMOKINE 13"/>
    <property type="match status" value="1"/>
</dbReference>
<dbReference type="InterPro" id="IPR036048">
    <property type="entry name" value="Interleukin_8-like_sf"/>
</dbReference>
<feature type="domain" description="Chemokine interleukin-8-like" evidence="7">
    <location>
        <begin position="29"/>
        <end position="90"/>
    </location>
</feature>
<dbReference type="SUPFAM" id="SSF54117">
    <property type="entry name" value="Interleukin 8-like chemokines"/>
    <property type="match status" value="1"/>
</dbReference>
<dbReference type="AlphaFoldDB" id="A6K673"/>
<protein>
    <submittedName>
        <fullName evidence="8">Similar to Small inducible cytokine B13 (CXCL13) (B lymphocyte chemoattractant) (CXC chemokine BLC)</fullName>
    </submittedName>
</protein>
<keyword evidence="4" id="KW-0964">Secreted</keyword>
<keyword evidence="3" id="KW-0202">Cytokine</keyword>
<dbReference type="GO" id="GO:0006952">
    <property type="term" value="P:defense response"/>
    <property type="evidence" value="ECO:0007669"/>
    <property type="project" value="InterPro"/>
</dbReference>
<dbReference type="InterPro" id="IPR001089">
    <property type="entry name" value="Chemokine_CXC"/>
</dbReference>
<dbReference type="AGR" id="RGD:1564256"/>
<dbReference type="InterPro" id="IPR039809">
    <property type="entry name" value="Chemokine_b/g/d"/>
</dbReference>
<dbReference type="Gene3D" id="2.40.50.40">
    <property type="match status" value="1"/>
</dbReference>
<comment type="similarity">
    <text evidence="2">Belongs to the intercrine alpha (chemokine CxC) family.</text>
</comment>
<feature type="chain" id="PRO_5039928685" evidence="6">
    <location>
        <begin position="22"/>
        <end position="109"/>
    </location>
</feature>
<dbReference type="InterPro" id="IPR033899">
    <property type="entry name" value="CXC_Chemokine_domain"/>
</dbReference>
<dbReference type="FunFam" id="2.40.50.40:FF:000004">
    <property type="entry name" value="C-X-C motif chemokine"/>
    <property type="match status" value="1"/>
</dbReference>
<evidence type="ECO:0000313" key="9">
    <source>
        <dbReference type="RGD" id="1564256"/>
    </source>
</evidence>
<evidence type="ECO:0000256" key="1">
    <source>
        <dbReference type="ARBA" id="ARBA00004613"/>
    </source>
</evidence>
<keyword evidence="5" id="KW-1015">Disulfide bond</keyword>
<evidence type="ECO:0000313" key="8">
    <source>
        <dbReference type="EMBL" id="EDL99643.1"/>
    </source>
</evidence>
<dbReference type="PANTHER" id="PTHR12015">
    <property type="entry name" value="SMALL INDUCIBLE CYTOKINE A"/>
    <property type="match status" value="1"/>
</dbReference>
<dbReference type="GO" id="GO:0005615">
    <property type="term" value="C:extracellular space"/>
    <property type="evidence" value="ECO:0007669"/>
    <property type="project" value="UniProtKB-KW"/>
</dbReference>
<keyword evidence="6" id="KW-0732">Signal</keyword>
<dbReference type="PRINTS" id="PR00436">
    <property type="entry name" value="INTERLEUKIN8"/>
</dbReference>
<dbReference type="SMR" id="A6K673"/>
<reference evidence="8" key="1">
    <citation type="journal article" date="2005" name="Genome Res.">
        <title>Gene and alternative splicing annotation with AIR.</title>
        <authorList>
            <person name="Florea L."/>
            <person name="Di Francesco V."/>
            <person name="Miller J."/>
            <person name="Turner R."/>
            <person name="Yao A."/>
            <person name="Harris M."/>
            <person name="Walenz B."/>
            <person name="Mobarry C."/>
            <person name="Merkulov G.V."/>
            <person name="Charlab R."/>
            <person name="Dew I."/>
            <person name="Deng Z."/>
            <person name="Istrail S."/>
            <person name="Li P."/>
            <person name="Sutton G."/>
        </authorList>
    </citation>
    <scope>NUCLEOTIDE SEQUENCE</scope>
    <source>
        <strain evidence="8">BN</strain>
    </source>
</reference>
<dbReference type="RGD" id="1564256">
    <property type="gene designation" value="Cxcl13"/>
</dbReference>
<dbReference type="GO" id="GO:0006955">
    <property type="term" value="P:immune response"/>
    <property type="evidence" value="ECO:0007669"/>
    <property type="project" value="InterPro"/>
</dbReference>
<dbReference type="InterPro" id="IPR001811">
    <property type="entry name" value="Chemokine_IL8-like_dom"/>
</dbReference>
<dbReference type="GO" id="GO:0033993">
    <property type="term" value="P:response to lipid"/>
    <property type="evidence" value="ECO:0007669"/>
    <property type="project" value="UniProtKB-ARBA"/>
</dbReference>
<dbReference type="EMBL" id="CH474022">
    <property type="protein sequence ID" value="EDL99643.1"/>
    <property type="molecule type" value="Genomic_DNA"/>
</dbReference>
<evidence type="ECO:0000256" key="5">
    <source>
        <dbReference type="ARBA" id="ARBA00023157"/>
    </source>
</evidence>
<dbReference type="RefSeq" id="NP_001406128.1">
    <property type="nucleotide sequence ID" value="NM_001419199.1"/>
</dbReference>
<proteinExistence type="inferred from homology"/>
<evidence type="ECO:0000256" key="2">
    <source>
        <dbReference type="ARBA" id="ARBA00010665"/>
    </source>
</evidence>
<feature type="signal peptide" evidence="6">
    <location>
        <begin position="1"/>
        <end position="21"/>
    </location>
</feature>
<dbReference type="CTD" id="10563"/>
<sequence>MRLCTAALLLLLAICLPPGHGILETHYTNLKCRCSKVSSTFINLILVDWIQVIRPGNGCPKTEIIFWTKAKKAICVNPTARWLPKVLKFVRSRSITSTPQAPVSKKRAA</sequence>
<name>A6K673_RAT</name>
<dbReference type="CDD" id="cd00273">
    <property type="entry name" value="Chemokine_CXC"/>
    <property type="match status" value="1"/>
</dbReference>